<feature type="region of interest" description="Disordered" evidence="1">
    <location>
        <begin position="123"/>
        <end position="142"/>
    </location>
</feature>
<gene>
    <name evidence="2" type="ORF">M422DRAFT_265728</name>
</gene>
<name>A0A0C9UT62_SPHS4</name>
<protein>
    <submittedName>
        <fullName evidence="2">Unplaced genomic scaffold SPHSTscaffold_152, whole genome shotgun sequence</fullName>
    </submittedName>
</protein>
<organism evidence="2 3">
    <name type="scientific">Sphaerobolus stellatus (strain SS14)</name>
    <dbReference type="NCBI Taxonomy" id="990650"/>
    <lineage>
        <taxon>Eukaryota</taxon>
        <taxon>Fungi</taxon>
        <taxon>Dikarya</taxon>
        <taxon>Basidiomycota</taxon>
        <taxon>Agaricomycotina</taxon>
        <taxon>Agaricomycetes</taxon>
        <taxon>Phallomycetidae</taxon>
        <taxon>Geastrales</taxon>
        <taxon>Sphaerobolaceae</taxon>
        <taxon>Sphaerobolus</taxon>
    </lineage>
</organism>
<reference evidence="2 3" key="1">
    <citation type="submission" date="2014-06" db="EMBL/GenBank/DDBJ databases">
        <title>Evolutionary Origins and Diversification of the Mycorrhizal Mutualists.</title>
        <authorList>
            <consortium name="DOE Joint Genome Institute"/>
            <consortium name="Mycorrhizal Genomics Consortium"/>
            <person name="Kohler A."/>
            <person name="Kuo A."/>
            <person name="Nagy L.G."/>
            <person name="Floudas D."/>
            <person name="Copeland A."/>
            <person name="Barry K.W."/>
            <person name="Cichocki N."/>
            <person name="Veneault-Fourrey C."/>
            <person name="LaButti K."/>
            <person name="Lindquist E.A."/>
            <person name="Lipzen A."/>
            <person name="Lundell T."/>
            <person name="Morin E."/>
            <person name="Murat C."/>
            <person name="Riley R."/>
            <person name="Ohm R."/>
            <person name="Sun H."/>
            <person name="Tunlid A."/>
            <person name="Henrissat B."/>
            <person name="Grigoriev I.V."/>
            <person name="Hibbett D.S."/>
            <person name="Martin F."/>
        </authorList>
    </citation>
    <scope>NUCLEOTIDE SEQUENCE [LARGE SCALE GENOMIC DNA]</scope>
    <source>
        <strain evidence="2 3">SS14</strain>
    </source>
</reference>
<evidence type="ECO:0000313" key="3">
    <source>
        <dbReference type="Proteomes" id="UP000054279"/>
    </source>
</evidence>
<sequence length="212" mass="23839">MRMRNNLEQRFTVTLFKNRPAKTDADWLVVFTIKAPILLVSARGVVFGVKNAIPAALCSQIQAEVPGSVHFSDKDGDFIILYRQKYTKSAEELKKAKTYAALVSVSEGSPAVTPRVIIRKNDGRYTYPSSEGRRSADSSNTTSQQSERLFLEHYHIDAHLDTLQIVHLLSLILQRLTMTIWSLLLILFTPPSLQVKSLLRSFRCLRMVGGSS</sequence>
<dbReference type="EMBL" id="KN837227">
    <property type="protein sequence ID" value="KIJ32402.1"/>
    <property type="molecule type" value="Genomic_DNA"/>
</dbReference>
<evidence type="ECO:0000256" key="1">
    <source>
        <dbReference type="SAM" id="MobiDB-lite"/>
    </source>
</evidence>
<dbReference type="HOGENOM" id="CLU_1300366_0_0_1"/>
<accession>A0A0C9UT62</accession>
<evidence type="ECO:0000313" key="2">
    <source>
        <dbReference type="EMBL" id="KIJ32402.1"/>
    </source>
</evidence>
<dbReference type="AlphaFoldDB" id="A0A0C9UT62"/>
<proteinExistence type="predicted"/>
<dbReference type="Proteomes" id="UP000054279">
    <property type="component" value="Unassembled WGS sequence"/>
</dbReference>
<keyword evidence="3" id="KW-1185">Reference proteome</keyword>